<evidence type="ECO:0000313" key="1">
    <source>
        <dbReference type="EMBL" id="EWC39218.1"/>
    </source>
</evidence>
<evidence type="ECO:0000313" key="2">
    <source>
        <dbReference type="Proteomes" id="UP000026923"/>
    </source>
</evidence>
<proteinExistence type="predicted"/>
<dbReference type="HOGENOM" id="CLU_169666_0_0_6"/>
<protein>
    <submittedName>
        <fullName evidence="1">Uncharacterized protein</fullName>
    </submittedName>
</protein>
<organism evidence="1 2">
    <name type="scientific">Stutzerimonas stutzeri KOS6</name>
    <dbReference type="NCBI Taxonomy" id="1218352"/>
    <lineage>
        <taxon>Bacteria</taxon>
        <taxon>Pseudomonadati</taxon>
        <taxon>Pseudomonadota</taxon>
        <taxon>Gammaproteobacteria</taxon>
        <taxon>Pseudomonadales</taxon>
        <taxon>Pseudomonadaceae</taxon>
        <taxon>Stutzerimonas</taxon>
    </lineage>
</organism>
<accession>A0A061JKT9</accession>
<dbReference type="EMBL" id="AMCZ02000048">
    <property type="protein sequence ID" value="EWC39218.1"/>
    <property type="molecule type" value="Genomic_DNA"/>
</dbReference>
<reference evidence="1 2" key="1">
    <citation type="journal article" date="2013" name="Genome Announc.">
        <title>Draft Genome of the Nitrogen-Fixing Bacterium Pseudomonas stutzeri Strain KOS6 Isolated from Industrial Hydrocarbon Sludge.</title>
        <authorList>
            <person name="Grigoryeva T.V."/>
            <person name="Laikov A.V."/>
            <person name="Naumova R.P."/>
            <person name="Manolov A.I."/>
            <person name="Larin A.K."/>
            <person name="Karpova I.Y."/>
            <person name="Semashko T.A."/>
            <person name="Alexeev D.G."/>
            <person name="Kostryukova E.S."/>
            <person name="Muller R."/>
            <person name="Govorun V.M."/>
        </authorList>
    </citation>
    <scope>NUCLEOTIDE SEQUENCE [LARGE SCALE GENOMIC DNA]</scope>
    <source>
        <strain evidence="1 2">KOS6</strain>
    </source>
</reference>
<dbReference type="AlphaFoldDB" id="A0A061JKT9"/>
<sequence>MTDDSADRRNLHSLRAHIDALLAAGASLEGRDPVRLSLNGQTFLVRHGMLVSENDHLDLLETLSNVAWTSEQQREQAIEMCRYELEQAIDEATRTLQHWECK</sequence>
<comment type="caution">
    <text evidence="1">The sequence shown here is derived from an EMBL/GenBank/DDBJ whole genome shotgun (WGS) entry which is preliminary data.</text>
</comment>
<gene>
    <name evidence="1" type="ORF">B597_021415</name>
</gene>
<dbReference type="Proteomes" id="UP000026923">
    <property type="component" value="Unassembled WGS sequence"/>
</dbReference>
<dbReference type="OrthoDB" id="6893784at2"/>
<dbReference type="RefSeq" id="WP_003292690.1">
    <property type="nucleotide sequence ID" value="NZ_KK020676.1"/>
</dbReference>
<name>A0A061JKT9_STUST</name>